<dbReference type="OrthoDB" id="10271455at2759"/>
<comment type="caution">
    <text evidence="1">The sequence shown here is derived from an EMBL/GenBank/DDBJ whole genome shotgun (WGS) entry which is preliminary data.</text>
</comment>
<dbReference type="EMBL" id="CAJVRM010000100">
    <property type="protein sequence ID" value="CAG8974315.1"/>
    <property type="molecule type" value="Genomic_DNA"/>
</dbReference>
<reference evidence="1" key="1">
    <citation type="submission" date="2021-07" db="EMBL/GenBank/DDBJ databases">
        <authorList>
            <person name="Durling M."/>
        </authorList>
    </citation>
    <scope>NUCLEOTIDE SEQUENCE</scope>
</reference>
<proteinExistence type="predicted"/>
<protein>
    <submittedName>
        <fullName evidence="1">Uncharacterized protein</fullName>
    </submittedName>
</protein>
<gene>
    <name evidence="1" type="ORF">HYALB_00006163</name>
</gene>
<sequence length="62" mass="7034">MMDNIPWRKIVSRSAYGKPIGAYDLAIQNESSFGIAELKQWVHTQLALSVTLEVTPKRVDFL</sequence>
<keyword evidence="2" id="KW-1185">Reference proteome</keyword>
<accession>A0A9N9LFA5</accession>
<dbReference type="AlphaFoldDB" id="A0A9N9LFA5"/>
<dbReference type="Proteomes" id="UP000701801">
    <property type="component" value="Unassembled WGS sequence"/>
</dbReference>
<evidence type="ECO:0000313" key="2">
    <source>
        <dbReference type="Proteomes" id="UP000701801"/>
    </source>
</evidence>
<organism evidence="1 2">
    <name type="scientific">Hymenoscyphus albidus</name>
    <dbReference type="NCBI Taxonomy" id="595503"/>
    <lineage>
        <taxon>Eukaryota</taxon>
        <taxon>Fungi</taxon>
        <taxon>Dikarya</taxon>
        <taxon>Ascomycota</taxon>
        <taxon>Pezizomycotina</taxon>
        <taxon>Leotiomycetes</taxon>
        <taxon>Helotiales</taxon>
        <taxon>Helotiaceae</taxon>
        <taxon>Hymenoscyphus</taxon>
    </lineage>
</organism>
<evidence type="ECO:0000313" key="1">
    <source>
        <dbReference type="EMBL" id="CAG8974315.1"/>
    </source>
</evidence>
<name>A0A9N9LFA5_9HELO</name>